<dbReference type="InterPro" id="IPR008272">
    <property type="entry name" value="HB-CoA_thioesterase_AS"/>
</dbReference>
<evidence type="ECO:0000313" key="3">
    <source>
        <dbReference type="EMBL" id="AXF55019.1"/>
    </source>
</evidence>
<evidence type="ECO:0000256" key="1">
    <source>
        <dbReference type="ARBA" id="ARBA00005953"/>
    </source>
</evidence>
<dbReference type="Gene3D" id="3.10.129.10">
    <property type="entry name" value="Hotdog Thioesterase"/>
    <property type="match status" value="1"/>
</dbReference>
<dbReference type="NCBIfam" id="TIGR00051">
    <property type="entry name" value="YbgC/FadM family acyl-CoA thioesterase"/>
    <property type="match status" value="1"/>
</dbReference>
<dbReference type="PANTHER" id="PTHR31793:SF27">
    <property type="entry name" value="NOVEL THIOESTERASE SUPERFAMILY DOMAIN AND SAPOSIN A-TYPE DOMAIN CONTAINING PROTEIN (0610012H03RIK)"/>
    <property type="match status" value="1"/>
</dbReference>
<accession>A0A345BVN8</accession>
<dbReference type="Pfam" id="PF13279">
    <property type="entry name" value="4HBT_2"/>
    <property type="match status" value="1"/>
</dbReference>
<sequence length="144" mass="16838">MKTACTNIQVRYAETDQMGVVHHSQYLIWCEIGRTALINDLGFSYAKLEEDGVLAPVTDANLSYKRAVRYGETVRVETWIEAYDGIRAVYGYAIYNEEDQLCVSGTTTHVIVDRERFRPRSMRKHLPEWHDVYEREKKQKEESE</sequence>
<protein>
    <submittedName>
        <fullName evidence="3">Acyl-CoA thioesterase</fullName>
    </submittedName>
</protein>
<keyword evidence="4" id="KW-1185">Reference proteome</keyword>
<gene>
    <name evidence="3" type="ORF">DT065_02655</name>
</gene>
<dbReference type="PANTHER" id="PTHR31793">
    <property type="entry name" value="4-HYDROXYBENZOYL-COA THIOESTERASE FAMILY MEMBER"/>
    <property type="match status" value="1"/>
</dbReference>
<dbReference type="GO" id="GO:0047617">
    <property type="term" value="F:fatty acyl-CoA hydrolase activity"/>
    <property type="evidence" value="ECO:0007669"/>
    <property type="project" value="TreeGrafter"/>
</dbReference>
<keyword evidence="2" id="KW-0378">Hydrolase</keyword>
<reference evidence="3 4" key="1">
    <citation type="journal article" date="2018" name="J. Microbiol.">
        <title>Salicibibacter kimchii gen. nov., sp. nov., a moderately halophilic and alkalitolerant bacterium in the family Bacillaceae, isolated from kimchi.</title>
        <authorList>
            <person name="Jang J.Y."/>
            <person name="Oh Y.J."/>
            <person name="Lim S.K."/>
            <person name="Park H.K."/>
            <person name="Lee C."/>
            <person name="Kim J.Y."/>
            <person name="Lee M.A."/>
            <person name="Choi H.J."/>
        </authorList>
    </citation>
    <scope>NUCLEOTIDE SEQUENCE [LARGE SCALE GENOMIC DNA]</scope>
    <source>
        <strain evidence="3 4">NKC1-1</strain>
    </source>
</reference>
<dbReference type="InterPro" id="IPR029069">
    <property type="entry name" value="HotDog_dom_sf"/>
</dbReference>
<dbReference type="EMBL" id="CP031092">
    <property type="protein sequence ID" value="AXF55019.1"/>
    <property type="molecule type" value="Genomic_DNA"/>
</dbReference>
<proteinExistence type="inferred from homology"/>
<dbReference type="CDD" id="cd00586">
    <property type="entry name" value="4HBT"/>
    <property type="match status" value="1"/>
</dbReference>
<dbReference type="InterPro" id="IPR006684">
    <property type="entry name" value="YbgC/YbaW"/>
</dbReference>
<evidence type="ECO:0000256" key="2">
    <source>
        <dbReference type="ARBA" id="ARBA00022801"/>
    </source>
</evidence>
<dbReference type="PROSITE" id="PS01328">
    <property type="entry name" value="4HBCOA_THIOESTERASE"/>
    <property type="match status" value="1"/>
</dbReference>
<organism evidence="3 4">
    <name type="scientific">Salicibibacter kimchii</name>
    <dbReference type="NCBI Taxonomy" id="2099786"/>
    <lineage>
        <taxon>Bacteria</taxon>
        <taxon>Bacillati</taxon>
        <taxon>Bacillota</taxon>
        <taxon>Bacilli</taxon>
        <taxon>Bacillales</taxon>
        <taxon>Bacillaceae</taxon>
        <taxon>Salicibibacter</taxon>
    </lineage>
</organism>
<dbReference type="RefSeq" id="WP_114370618.1">
    <property type="nucleotide sequence ID" value="NZ_CP031092.1"/>
</dbReference>
<dbReference type="PIRSF" id="PIRSF003230">
    <property type="entry name" value="YbgC"/>
    <property type="match status" value="1"/>
</dbReference>
<dbReference type="InterPro" id="IPR050563">
    <property type="entry name" value="4-hydroxybenzoyl-CoA_TE"/>
</dbReference>
<name>A0A345BVN8_9BACI</name>
<comment type="similarity">
    <text evidence="1">Belongs to the 4-hydroxybenzoyl-CoA thioesterase family.</text>
</comment>
<dbReference type="KEGG" id="rue:DT065_02655"/>
<dbReference type="AlphaFoldDB" id="A0A345BVN8"/>
<dbReference type="SUPFAM" id="SSF54637">
    <property type="entry name" value="Thioesterase/thiol ester dehydrase-isomerase"/>
    <property type="match status" value="1"/>
</dbReference>
<dbReference type="OrthoDB" id="9800856at2"/>
<evidence type="ECO:0000313" key="4">
    <source>
        <dbReference type="Proteomes" id="UP000252100"/>
    </source>
</evidence>
<dbReference type="Proteomes" id="UP000252100">
    <property type="component" value="Chromosome"/>
</dbReference>